<dbReference type="Gene3D" id="3.30.450.40">
    <property type="match status" value="1"/>
</dbReference>
<dbReference type="AlphaFoldDB" id="A0AA41W6R4"/>
<dbReference type="InterPro" id="IPR014757">
    <property type="entry name" value="Tscrpt_reg_IclR_C"/>
</dbReference>
<dbReference type="InterPro" id="IPR036390">
    <property type="entry name" value="WH_DNA-bd_sf"/>
</dbReference>
<dbReference type="PROSITE" id="PS51077">
    <property type="entry name" value="HTH_ICLR"/>
    <property type="match status" value="1"/>
</dbReference>
<dbReference type="SMART" id="SM00346">
    <property type="entry name" value="HTH_ICLR"/>
    <property type="match status" value="1"/>
</dbReference>
<dbReference type="Pfam" id="PF09339">
    <property type="entry name" value="HTH_IclR"/>
    <property type="match status" value="1"/>
</dbReference>
<feature type="domain" description="HTH iclR-type" evidence="4">
    <location>
        <begin position="11"/>
        <end position="73"/>
    </location>
</feature>
<dbReference type="Proteomes" id="UP001165393">
    <property type="component" value="Unassembled WGS sequence"/>
</dbReference>
<sequence length="256" mass="27843">MTTTKANKYAVPALDKGLDILEFLATKDIPLSQKEIADGIDRSANEIYRVLVGLESRGYLIRDDVSGKYRVSLKLFTLSRRLSPIDKLRQTAIPIMEDFAANHGHSCHLSMLHQSQVMVVVQARSPAPVSLAIAEGTLFPSVQSTSGRLLLAHSKEAVRELIYERDEDYVAMNTEQRQALDANLNDIVKKGYCFTHSLLTEGVTVCAAIVGEPNGAVIAALSVSSLTSSIGKDTDQQALIEAVIDTANKISERVGC</sequence>
<evidence type="ECO:0000256" key="1">
    <source>
        <dbReference type="ARBA" id="ARBA00023015"/>
    </source>
</evidence>
<gene>
    <name evidence="6" type="ORF">NAF29_07970</name>
</gene>
<dbReference type="PANTHER" id="PTHR30136">
    <property type="entry name" value="HELIX-TURN-HELIX TRANSCRIPTIONAL REGULATOR, ICLR FAMILY"/>
    <property type="match status" value="1"/>
</dbReference>
<evidence type="ECO:0000259" key="5">
    <source>
        <dbReference type="PROSITE" id="PS51078"/>
    </source>
</evidence>
<keyword evidence="2" id="KW-0238">DNA-binding</keyword>
<dbReference type="SUPFAM" id="SSF46785">
    <property type="entry name" value="Winged helix' DNA-binding domain"/>
    <property type="match status" value="1"/>
</dbReference>
<dbReference type="Pfam" id="PF01614">
    <property type="entry name" value="IclR_C"/>
    <property type="match status" value="1"/>
</dbReference>
<dbReference type="InterPro" id="IPR005471">
    <property type="entry name" value="Tscrpt_reg_IclR_N"/>
</dbReference>
<accession>A0AA41W6R4</accession>
<dbReference type="GO" id="GO:0003700">
    <property type="term" value="F:DNA-binding transcription factor activity"/>
    <property type="evidence" value="ECO:0007669"/>
    <property type="project" value="TreeGrafter"/>
</dbReference>
<dbReference type="InterPro" id="IPR029016">
    <property type="entry name" value="GAF-like_dom_sf"/>
</dbReference>
<dbReference type="GO" id="GO:0045892">
    <property type="term" value="P:negative regulation of DNA-templated transcription"/>
    <property type="evidence" value="ECO:0007669"/>
    <property type="project" value="TreeGrafter"/>
</dbReference>
<evidence type="ECO:0000313" key="7">
    <source>
        <dbReference type="Proteomes" id="UP001165393"/>
    </source>
</evidence>
<dbReference type="SUPFAM" id="SSF55781">
    <property type="entry name" value="GAF domain-like"/>
    <property type="match status" value="1"/>
</dbReference>
<keyword evidence="1" id="KW-0805">Transcription regulation</keyword>
<evidence type="ECO:0000256" key="3">
    <source>
        <dbReference type="ARBA" id="ARBA00023163"/>
    </source>
</evidence>
<protein>
    <submittedName>
        <fullName evidence="6">IclR family transcriptional regulator</fullName>
    </submittedName>
</protein>
<organism evidence="6 7">
    <name type="scientific">Echinimonas agarilytica</name>
    <dbReference type="NCBI Taxonomy" id="1215918"/>
    <lineage>
        <taxon>Bacteria</taxon>
        <taxon>Pseudomonadati</taxon>
        <taxon>Pseudomonadota</taxon>
        <taxon>Gammaproteobacteria</taxon>
        <taxon>Alteromonadales</taxon>
        <taxon>Echinimonadaceae</taxon>
        <taxon>Echinimonas</taxon>
    </lineage>
</organism>
<dbReference type="InterPro" id="IPR050707">
    <property type="entry name" value="HTH_MetabolicPath_Reg"/>
</dbReference>
<dbReference type="PANTHER" id="PTHR30136:SF7">
    <property type="entry name" value="HTH-TYPE TRANSCRIPTIONAL REGULATOR KDGR-RELATED"/>
    <property type="match status" value="1"/>
</dbReference>
<dbReference type="GO" id="GO:0003677">
    <property type="term" value="F:DNA binding"/>
    <property type="evidence" value="ECO:0007669"/>
    <property type="project" value="UniProtKB-KW"/>
</dbReference>
<dbReference type="InterPro" id="IPR036388">
    <property type="entry name" value="WH-like_DNA-bd_sf"/>
</dbReference>
<comment type="caution">
    <text evidence="6">The sequence shown here is derived from an EMBL/GenBank/DDBJ whole genome shotgun (WGS) entry which is preliminary data.</text>
</comment>
<evidence type="ECO:0000256" key="2">
    <source>
        <dbReference type="ARBA" id="ARBA00023125"/>
    </source>
</evidence>
<dbReference type="RefSeq" id="WP_251261051.1">
    <property type="nucleotide sequence ID" value="NZ_JAMQGP010000003.1"/>
</dbReference>
<evidence type="ECO:0000259" key="4">
    <source>
        <dbReference type="PROSITE" id="PS51077"/>
    </source>
</evidence>
<name>A0AA41W6R4_9GAMM</name>
<dbReference type="EMBL" id="JAMQGP010000003">
    <property type="protein sequence ID" value="MCM2679604.1"/>
    <property type="molecule type" value="Genomic_DNA"/>
</dbReference>
<dbReference type="PROSITE" id="PS51078">
    <property type="entry name" value="ICLR_ED"/>
    <property type="match status" value="1"/>
</dbReference>
<proteinExistence type="predicted"/>
<feature type="domain" description="IclR-ED" evidence="5">
    <location>
        <begin position="74"/>
        <end position="256"/>
    </location>
</feature>
<reference evidence="6 7" key="1">
    <citation type="journal article" date="2013" name="Antonie Van Leeuwenhoek">
        <title>Echinimonas agarilytica gen. nov., sp. nov., a new gammaproteobacterium isolated from the sea urchin Strongylocentrotus intermedius.</title>
        <authorList>
            <person name="Nedashkovskaya O.I."/>
            <person name="Stenkova A.M."/>
            <person name="Zhukova N.V."/>
            <person name="Van Trappen S."/>
            <person name="Lee J.S."/>
            <person name="Kim S.B."/>
        </authorList>
    </citation>
    <scope>NUCLEOTIDE SEQUENCE [LARGE SCALE GENOMIC DNA]</scope>
    <source>
        <strain evidence="6 7">KMM 6351</strain>
    </source>
</reference>
<keyword evidence="3" id="KW-0804">Transcription</keyword>
<evidence type="ECO:0000313" key="6">
    <source>
        <dbReference type="EMBL" id="MCM2679604.1"/>
    </source>
</evidence>
<dbReference type="Gene3D" id="1.10.10.10">
    <property type="entry name" value="Winged helix-like DNA-binding domain superfamily/Winged helix DNA-binding domain"/>
    <property type="match status" value="1"/>
</dbReference>
<keyword evidence="7" id="KW-1185">Reference proteome</keyword>